<evidence type="ECO:0000259" key="12">
    <source>
        <dbReference type="Pfam" id="PF08264"/>
    </source>
</evidence>
<evidence type="ECO:0000256" key="4">
    <source>
        <dbReference type="ARBA" id="ARBA00022741"/>
    </source>
</evidence>
<dbReference type="PANTHER" id="PTHR43740:SF2">
    <property type="entry name" value="LEUCINE--TRNA LIGASE, MITOCHONDRIAL"/>
    <property type="match status" value="1"/>
</dbReference>
<feature type="domain" description="Leucyl-tRNA synthetase editing" evidence="14">
    <location>
        <begin position="220"/>
        <end position="402"/>
    </location>
</feature>
<keyword evidence="2 9" id="KW-0963">Cytoplasm</keyword>
<dbReference type="EMBL" id="WTUW01000001">
    <property type="protein sequence ID" value="MZR29804.1"/>
    <property type="molecule type" value="Genomic_DNA"/>
</dbReference>
<evidence type="ECO:0000256" key="9">
    <source>
        <dbReference type="HAMAP-Rule" id="MF_00049"/>
    </source>
</evidence>
<comment type="subcellular location">
    <subcellularLocation>
        <location evidence="9">Cytoplasm</location>
    </subcellularLocation>
</comment>
<evidence type="ECO:0000256" key="1">
    <source>
        <dbReference type="ARBA" id="ARBA00005594"/>
    </source>
</evidence>
<feature type="binding site" evidence="9">
    <location>
        <position position="614"/>
    </location>
    <ligand>
        <name>ATP</name>
        <dbReference type="ChEBI" id="CHEBI:30616"/>
    </ligand>
</feature>
<dbReference type="SUPFAM" id="SSF47323">
    <property type="entry name" value="Anticodon-binding domain of a subclass of class I aminoacyl-tRNA synthetases"/>
    <property type="match status" value="1"/>
</dbReference>
<dbReference type="PANTHER" id="PTHR43740">
    <property type="entry name" value="LEUCYL-TRNA SYNTHETASE"/>
    <property type="match status" value="1"/>
</dbReference>
<dbReference type="GO" id="GO:0002161">
    <property type="term" value="F:aminoacyl-tRNA deacylase activity"/>
    <property type="evidence" value="ECO:0007669"/>
    <property type="project" value="InterPro"/>
</dbReference>
<keyword evidence="5 9" id="KW-0067">ATP-binding</keyword>
<accession>A0A6L8W5R2</accession>
<feature type="short sequence motif" description="'HIGH' region" evidence="9">
    <location>
        <begin position="41"/>
        <end position="51"/>
    </location>
</feature>
<dbReference type="FunFam" id="1.10.730.10:FF:000002">
    <property type="entry name" value="Leucine--tRNA ligase"/>
    <property type="match status" value="1"/>
</dbReference>
<dbReference type="EC" id="6.1.1.4" evidence="9"/>
<dbReference type="SUPFAM" id="SSF50677">
    <property type="entry name" value="ValRS/IleRS/LeuRS editing domain"/>
    <property type="match status" value="1"/>
</dbReference>
<feature type="short sequence motif" description="'KMSKS' region" evidence="9">
    <location>
        <begin position="611"/>
        <end position="615"/>
    </location>
</feature>
<evidence type="ECO:0000313" key="15">
    <source>
        <dbReference type="EMBL" id="MZR29804.1"/>
    </source>
</evidence>
<dbReference type="InterPro" id="IPR009080">
    <property type="entry name" value="tRNAsynth_Ia_anticodon-bd"/>
</dbReference>
<dbReference type="Pfam" id="PF13603">
    <property type="entry name" value="tRNA-synt_1_2"/>
    <property type="match status" value="1"/>
</dbReference>
<dbReference type="CDD" id="cd07958">
    <property type="entry name" value="Anticodon_Ia_Leu_BEm"/>
    <property type="match status" value="1"/>
</dbReference>
<keyword evidence="16" id="KW-1185">Reference proteome</keyword>
<dbReference type="Proteomes" id="UP000476030">
    <property type="component" value="Unassembled WGS sequence"/>
</dbReference>
<reference evidence="15 16" key="1">
    <citation type="submission" date="2019-12" db="EMBL/GenBank/DDBJ databases">
        <title>Snethiella sp. nov. sp. isolated from sea sand.</title>
        <authorList>
            <person name="Kim J."/>
            <person name="Jeong S.E."/>
            <person name="Jung H.S."/>
            <person name="Jeon C.O."/>
        </authorList>
    </citation>
    <scope>NUCLEOTIDE SEQUENCE [LARGE SCALE GENOMIC DNA]</scope>
    <source>
        <strain evidence="15 16">DP05</strain>
    </source>
</reference>
<dbReference type="Gene3D" id="1.10.730.10">
    <property type="entry name" value="Isoleucyl-tRNA Synthetase, Domain 1"/>
    <property type="match status" value="2"/>
</dbReference>
<organism evidence="15 16">
    <name type="scientific">Sneathiella litorea</name>
    <dbReference type="NCBI Taxonomy" id="2606216"/>
    <lineage>
        <taxon>Bacteria</taxon>
        <taxon>Pseudomonadati</taxon>
        <taxon>Pseudomonadota</taxon>
        <taxon>Alphaproteobacteria</taxon>
        <taxon>Sneathiellales</taxon>
        <taxon>Sneathiellaceae</taxon>
        <taxon>Sneathiella</taxon>
    </lineage>
</organism>
<evidence type="ECO:0000259" key="11">
    <source>
        <dbReference type="Pfam" id="PF00133"/>
    </source>
</evidence>
<dbReference type="RefSeq" id="WP_161314337.1">
    <property type="nucleotide sequence ID" value="NZ_WTUW01000001.1"/>
</dbReference>
<dbReference type="InterPro" id="IPR001412">
    <property type="entry name" value="aa-tRNA-synth_I_CS"/>
</dbReference>
<evidence type="ECO:0000259" key="14">
    <source>
        <dbReference type="Pfam" id="PF13603"/>
    </source>
</evidence>
<dbReference type="InterPro" id="IPR002302">
    <property type="entry name" value="Leu-tRNA-ligase"/>
</dbReference>
<dbReference type="Gene3D" id="3.10.20.590">
    <property type="match status" value="1"/>
</dbReference>
<dbReference type="CDD" id="cd00812">
    <property type="entry name" value="LeuRS_core"/>
    <property type="match status" value="1"/>
</dbReference>
<keyword evidence="4 9" id="KW-0547">Nucleotide-binding</keyword>
<evidence type="ECO:0000256" key="6">
    <source>
        <dbReference type="ARBA" id="ARBA00022917"/>
    </source>
</evidence>
<feature type="domain" description="Methionyl/Leucyl tRNA synthetase" evidence="13">
    <location>
        <begin position="36"/>
        <end position="170"/>
    </location>
</feature>
<dbReference type="NCBIfam" id="TIGR00396">
    <property type="entry name" value="leuS_bact"/>
    <property type="match status" value="1"/>
</dbReference>
<comment type="similarity">
    <text evidence="1 9 10">Belongs to the class-I aminoacyl-tRNA synthetase family.</text>
</comment>
<dbReference type="GO" id="GO:0004823">
    <property type="term" value="F:leucine-tRNA ligase activity"/>
    <property type="evidence" value="ECO:0007669"/>
    <property type="project" value="UniProtKB-UniRule"/>
</dbReference>
<dbReference type="InterPro" id="IPR025709">
    <property type="entry name" value="Leu_tRNA-synth_edit"/>
</dbReference>
<feature type="domain" description="Methionyl/Valyl/Leucyl/Isoleucyl-tRNA synthetase anticodon-binding" evidence="12">
    <location>
        <begin position="693"/>
        <end position="817"/>
    </location>
</feature>
<evidence type="ECO:0000256" key="5">
    <source>
        <dbReference type="ARBA" id="ARBA00022840"/>
    </source>
</evidence>
<evidence type="ECO:0000313" key="16">
    <source>
        <dbReference type="Proteomes" id="UP000476030"/>
    </source>
</evidence>
<proteinExistence type="inferred from homology"/>
<dbReference type="FunFam" id="3.40.50.620:FF:000003">
    <property type="entry name" value="Leucine--tRNA ligase"/>
    <property type="match status" value="1"/>
</dbReference>
<dbReference type="SUPFAM" id="SSF52374">
    <property type="entry name" value="Nucleotidylyl transferase"/>
    <property type="match status" value="1"/>
</dbReference>
<protein>
    <recommendedName>
        <fullName evidence="9">Leucine--tRNA ligase</fullName>
        <ecNumber evidence="9">6.1.1.4</ecNumber>
    </recommendedName>
    <alternativeName>
        <fullName evidence="9">Leucyl-tRNA synthetase</fullName>
        <shortName evidence="9">LeuRS</shortName>
    </alternativeName>
</protein>
<evidence type="ECO:0000256" key="3">
    <source>
        <dbReference type="ARBA" id="ARBA00022598"/>
    </source>
</evidence>
<keyword evidence="6 9" id="KW-0648">Protein biosynthesis</keyword>
<sequence length="852" mass="96236">MSRYNAKEVEARWQASWAEHKSFEVEADPAKPKYYVLEMFPYPSGRIHIGHVRNYTMGDVVARYKKAQGFNVLHPMGWDAFGLPAENAARDKGVHPAEWTYANIAHMRDELKGMGLSLDWSKEIATCHPGYYGHQQKLFLDFFKKGLVYRKESWVNWDPIDMTVLANEQVIDGKGWRSGAVVEKRKLDQWMFRISDYSEELLTALEKLDRWPDRVRLMQQNWIGRSQGAHVAFDIIGEEDPLNIYTTRPDTLFGASFMAVSADHPLTQRLAKDNADVAAFVAECHQMGTSEEAIEKAEKKGVDTGLRVAHPFIDGKTLPIYVANFVLMDYGTGAIFGCPAHDQRDLDFARKYGLEVTPVVSPDDKSPEIDDEAYTGPGKIINSDFLNGLEVEAAKSEIIRRLEEMGTGTEKINYRLRDWGLSRQRYWGCPIPMVHCAKCGTVAEKEENLPVKLPDDVTFDKPGNPLDHHPTWKHVTCPNCGGEATRETDTMDTFVDSSWYFARFCSPRADQPVERDKVDYWLPVDQYIGGIEHAILHLLYSRFYSRAMMQTGWSDVDEPFAGLFTQGMVTHETYKSESGEWLLPDEVDHNDAGELVELATGKPVTVGGVEKMSKSKKNVVDPGAIIEKFGADAARWYVLSDSPPDRDMEWTDAGATGAWRFVQRLHRYIFENADAACPVDTPLPETFSSNAKDLRKAAHKTVAQVTENIENLHFNNAIARIYEFMKVLGDVRFEEGADTKWALRESMEIMVKVVAPMMPHLAEELWVMLGHDTMLVDTPWPQADPELIVEDRVTMAVQVKGKLRATIEVALDEQAAKVEEIALAQKSVQNAIGENAIRKVIVVPNRIVNVVI</sequence>
<comment type="catalytic activity">
    <reaction evidence="8 9">
        <text>tRNA(Leu) + L-leucine + ATP = L-leucyl-tRNA(Leu) + AMP + diphosphate</text>
        <dbReference type="Rhea" id="RHEA:11688"/>
        <dbReference type="Rhea" id="RHEA-COMP:9613"/>
        <dbReference type="Rhea" id="RHEA-COMP:9622"/>
        <dbReference type="ChEBI" id="CHEBI:30616"/>
        <dbReference type="ChEBI" id="CHEBI:33019"/>
        <dbReference type="ChEBI" id="CHEBI:57427"/>
        <dbReference type="ChEBI" id="CHEBI:78442"/>
        <dbReference type="ChEBI" id="CHEBI:78494"/>
        <dbReference type="ChEBI" id="CHEBI:456215"/>
        <dbReference type="EC" id="6.1.1.4"/>
    </reaction>
</comment>
<dbReference type="AlphaFoldDB" id="A0A6L8W5R2"/>
<dbReference type="InterPro" id="IPR015413">
    <property type="entry name" value="Methionyl/Leucyl_tRNA_Synth"/>
</dbReference>
<dbReference type="FunFam" id="3.40.50.620:FF:000056">
    <property type="entry name" value="Leucine--tRNA ligase"/>
    <property type="match status" value="1"/>
</dbReference>
<dbReference type="GO" id="GO:0005829">
    <property type="term" value="C:cytosol"/>
    <property type="evidence" value="ECO:0007669"/>
    <property type="project" value="TreeGrafter"/>
</dbReference>
<dbReference type="Pfam" id="PF08264">
    <property type="entry name" value="Anticodon_1"/>
    <property type="match status" value="1"/>
</dbReference>
<dbReference type="InterPro" id="IPR002300">
    <property type="entry name" value="aa-tRNA-synth_Ia"/>
</dbReference>
<dbReference type="GO" id="GO:0006429">
    <property type="term" value="P:leucyl-tRNA aminoacylation"/>
    <property type="evidence" value="ECO:0007669"/>
    <property type="project" value="UniProtKB-UniRule"/>
</dbReference>
<comment type="caution">
    <text evidence="15">The sequence shown here is derived from an EMBL/GenBank/DDBJ whole genome shotgun (WGS) entry which is preliminary data.</text>
</comment>
<keyword evidence="3 9" id="KW-0436">Ligase</keyword>
<feature type="domain" description="Aminoacyl-tRNA synthetase class Ia" evidence="11">
    <location>
        <begin position="610"/>
        <end position="650"/>
    </location>
</feature>
<keyword evidence="7 9" id="KW-0030">Aminoacyl-tRNA synthetase</keyword>
<evidence type="ECO:0000259" key="13">
    <source>
        <dbReference type="Pfam" id="PF09334"/>
    </source>
</evidence>
<dbReference type="InterPro" id="IPR014729">
    <property type="entry name" value="Rossmann-like_a/b/a_fold"/>
</dbReference>
<dbReference type="PROSITE" id="PS00178">
    <property type="entry name" value="AA_TRNA_LIGASE_I"/>
    <property type="match status" value="1"/>
</dbReference>
<dbReference type="GO" id="GO:0005524">
    <property type="term" value="F:ATP binding"/>
    <property type="evidence" value="ECO:0007669"/>
    <property type="project" value="UniProtKB-UniRule"/>
</dbReference>
<dbReference type="InterPro" id="IPR009008">
    <property type="entry name" value="Val/Leu/Ile-tRNA-synth_edit"/>
</dbReference>
<feature type="domain" description="Aminoacyl-tRNA synthetase class Ia" evidence="11">
    <location>
        <begin position="416"/>
        <end position="572"/>
    </location>
</feature>
<dbReference type="InterPro" id="IPR013155">
    <property type="entry name" value="M/V/L/I-tRNA-synth_anticd-bd"/>
</dbReference>
<gene>
    <name evidence="9" type="primary">leuS</name>
    <name evidence="15" type="ORF">GQE98_04055</name>
</gene>
<evidence type="ECO:0000256" key="7">
    <source>
        <dbReference type="ARBA" id="ARBA00023146"/>
    </source>
</evidence>
<dbReference type="Pfam" id="PF09334">
    <property type="entry name" value="tRNA-synt_1g"/>
    <property type="match status" value="1"/>
</dbReference>
<dbReference type="Gene3D" id="2.20.28.290">
    <property type="match status" value="1"/>
</dbReference>
<dbReference type="Gene3D" id="3.40.50.620">
    <property type="entry name" value="HUPs"/>
    <property type="match status" value="2"/>
</dbReference>
<evidence type="ECO:0000256" key="8">
    <source>
        <dbReference type="ARBA" id="ARBA00047469"/>
    </source>
</evidence>
<dbReference type="HAMAP" id="MF_00049_B">
    <property type="entry name" value="Leu_tRNA_synth_B"/>
    <property type="match status" value="1"/>
</dbReference>
<evidence type="ECO:0000256" key="10">
    <source>
        <dbReference type="RuleBase" id="RU363035"/>
    </source>
</evidence>
<name>A0A6L8W5R2_9PROT</name>
<evidence type="ECO:0000256" key="2">
    <source>
        <dbReference type="ARBA" id="ARBA00022490"/>
    </source>
</evidence>
<dbReference type="Pfam" id="PF00133">
    <property type="entry name" value="tRNA-synt_1"/>
    <property type="match status" value="2"/>
</dbReference>
<dbReference type="PRINTS" id="PR00985">
    <property type="entry name" value="TRNASYNTHLEU"/>
</dbReference>